<evidence type="ECO:0000313" key="2">
    <source>
        <dbReference type="EMBL" id="ETJ43102.1"/>
    </source>
</evidence>
<organism evidence="2">
    <name type="scientific">human gut metagenome</name>
    <dbReference type="NCBI Taxonomy" id="408170"/>
    <lineage>
        <taxon>unclassified sequences</taxon>
        <taxon>metagenomes</taxon>
        <taxon>organismal metagenomes</taxon>
    </lineage>
</organism>
<accession>W1YKT4</accession>
<gene>
    <name evidence="2" type="ORF">Q604_UNBC02908G0001</name>
</gene>
<dbReference type="EMBL" id="AZMM01002908">
    <property type="protein sequence ID" value="ETJ43102.1"/>
    <property type="molecule type" value="Genomic_DNA"/>
</dbReference>
<feature type="compositionally biased region" description="Basic and acidic residues" evidence="1">
    <location>
        <begin position="36"/>
        <end position="46"/>
    </location>
</feature>
<reference evidence="2" key="1">
    <citation type="submission" date="2013-12" db="EMBL/GenBank/DDBJ databases">
        <title>A Varibaculum cambriense genome reconstructed from a premature infant gut community with otherwise low bacterial novelty that shifts toward anaerobic metabolism during the third week of life.</title>
        <authorList>
            <person name="Brown C.T."/>
            <person name="Sharon I."/>
            <person name="Thomas B.C."/>
            <person name="Castelle C.J."/>
            <person name="Morowitz M.J."/>
            <person name="Banfield J.F."/>
        </authorList>
    </citation>
    <scope>NUCLEOTIDE SEQUENCE</scope>
</reference>
<protein>
    <submittedName>
        <fullName evidence="2">Uncharacterized protein</fullName>
    </submittedName>
</protein>
<feature type="non-terminal residue" evidence="2">
    <location>
        <position position="1"/>
    </location>
</feature>
<feature type="region of interest" description="Disordered" evidence="1">
    <location>
        <begin position="1"/>
        <end position="46"/>
    </location>
</feature>
<proteinExistence type="predicted"/>
<dbReference type="AlphaFoldDB" id="W1YKT4"/>
<sequence length="46" mass="4921">GNRRGYIPASPAPGYSDNPADPAPRRAGSNRTVNGWRDDIAPDADR</sequence>
<name>W1YKT4_9ZZZZ</name>
<comment type="caution">
    <text evidence="2">The sequence shown here is derived from an EMBL/GenBank/DDBJ whole genome shotgun (WGS) entry which is preliminary data.</text>
</comment>
<evidence type="ECO:0000256" key="1">
    <source>
        <dbReference type="SAM" id="MobiDB-lite"/>
    </source>
</evidence>